<feature type="non-terminal residue" evidence="2">
    <location>
        <position position="169"/>
    </location>
</feature>
<protein>
    <submittedName>
        <fullName evidence="2">Uncharacterized protein</fullName>
    </submittedName>
</protein>
<sequence>RENIDVKPVMSTDAAINYIAKYASKSEQQAPAFPQLLANVVASMNEAGTAKSACQKLLNKMLGERTYSAQETAHLLLGVPLVRTSVSFQTLTIAAEGGVREVHAVDRDDEGSMAEDPEEREVTGDAWFQRFVWIKFENTEEEEDDDDEEVPNQDRPPNNDDWQVFAQSH</sequence>
<feature type="compositionally biased region" description="Acidic residues" evidence="1">
    <location>
        <begin position="139"/>
        <end position="151"/>
    </location>
</feature>
<feature type="region of interest" description="Disordered" evidence="1">
    <location>
        <begin position="138"/>
        <end position="169"/>
    </location>
</feature>
<dbReference type="AlphaFoldDB" id="A0AAV9Z6N2"/>
<organism evidence="2 3">
    <name type="scientific">Favolaschia claudopus</name>
    <dbReference type="NCBI Taxonomy" id="2862362"/>
    <lineage>
        <taxon>Eukaryota</taxon>
        <taxon>Fungi</taxon>
        <taxon>Dikarya</taxon>
        <taxon>Basidiomycota</taxon>
        <taxon>Agaricomycotina</taxon>
        <taxon>Agaricomycetes</taxon>
        <taxon>Agaricomycetidae</taxon>
        <taxon>Agaricales</taxon>
        <taxon>Marasmiineae</taxon>
        <taxon>Mycenaceae</taxon>
        <taxon>Favolaschia</taxon>
    </lineage>
</organism>
<reference evidence="2 3" key="1">
    <citation type="journal article" date="2024" name="J Genomics">
        <title>Draft genome sequencing and assembly of Favolaschia claudopus CIRM-BRFM 2984 isolated from oak limbs.</title>
        <authorList>
            <person name="Navarro D."/>
            <person name="Drula E."/>
            <person name="Chaduli D."/>
            <person name="Cazenave R."/>
            <person name="Ahrendt S."/>
            <person name="Wang J."/>
            <person name="Lipzen A."/>
            <person name="Daum C."/>
            <person name="Barry K."/>
            <person name="Grigoriev I.V."/>
            <person name="Favel A."/>
            <person name="Rosso M.N."/>
            <person name="Martin F."/>
        </authorList>
    </citation>
    <scope>NUCLEOTIDE SEQUENCE [LARGE SCALE GENOMIC DNA]</scope>
    <source>
        <strain evidence="2 3">CIRM-BRFM 2984</strain>
    </source>
</reference>
<proteinExistence type="predicted"/>
<keyword evidence="3" id="KW-1185">Reference proteome</keyword>
<gene>
    <name evidence="2" type="ORF">R3P38DRAFT_2481780</name>
</gene>
<evidence type="ECO:0000313" key="2">
    <source>
        <dbReference type="EMBL" id="KAK6972287.1"/>
    </source>
</evidence>
<evidence type="ECO:0000313" key="3">
    <source>
        <dbReference type="Proteomes" id="UP001362999"/>
    </source>
</evidence>
<name>A0AAV9Z6N2_9AGAR</name>
<accession>A0AAV9Z6N2</accession>
<evidence type="ECO:0000256" key="1">
    <source>
        <dbReference type="SAM" id="MobiDB-lite"/>
    </source>
</evidence>
<dbReference type="Proteomes" id="UP001362999">
    <property type="component" value="Unassembled WGS sequence"/>
</dbReference>
<feature type="non-terminal residue" evidence="2">
    <location>
        <position position="1"/>
    </location>
</feature>
<comment type="caution">
    <text evidence="2">The sequence shown here is derived from an EMBL/GenBank/DDBJ whole genome shotgun (WGS) entry which is preliminary data.</text>
</comment>
<dbReference type="EMBL" id="JAWWNJ010000189">
    <property type="protein sequence ID" value="KAK6972287.1"/>
    <property type="molecule type" value="Genomic_DNA"/>
</dbReference>